<feature type="compositionally biased region" description="Basic and acidic residues" evidence="2">
    <location>
        <begin position="1187"/>
        <end position="1202"/>
    </location>
</feature>
<evidence type="ECO:0000313" key="4">
    <source>
        <dbReference type="EMBL" id="OWK38320.1"/>
    </source>
</evidence>
<protein>
    <submittedName>
        <fullName evidence="4">TolA protein</fullName>
    </submittedName>
</protein>
<feature type="coiled-coil region" evidence="1">
    <location>
        <begin position="866"/>
        <end position="900"/>
    </location>
</feature>
<feature type="region of interest" description="Disordered" evidence="2">
    <location>
        <begin position="707"/>
        <end position="741"/>
    </location>
</feature>
<feature type="compositionally biased region" description="Basic and acidic residues" evidence="2">
    <location>
        <begin position="935"/>
        <end position="979"/>
    </location>
</feature>
<feature type="region of interest" description="Disordered" evidence="2">
    <location>
        <begin position="619"/>
        <end position="646"/>
    </location>
</feature>
<sequence>MPFVLRPPTDAPPPLTERLAHLGLARRRAAVAAGVFRVAAIAVFAVTAACALDAAVHLPGEVRAAFLAALLVGVSIAVALWVRGPARESTHPLSVALLLERLFPRLNDALASAVEFLGTADGEATGSPRFRRVAVIRAENLAERYDFGKVVPSGRAWKAFWLAAVAGLVAAPLALADVTRAGRALVRLADPFGTHPYPTKTTIEILDPVRRHARGEPYTIKFVVRGVIPDRGRVIVQVPGGSSEDEVAIPEGDAAAGSAVSFTLDSGRTARDFAYRVVANDGETDWVQVAVAPAPKLVPLDGRPSPQIRAVYPAYTDLSSADLPDGTGVVEAVAGTQIHFRAAADQRISSASFHLQSDLGPLPTALACAPLAGANALSAYATSQLAAVPLTDIPVRVSGPDGTILEADFIPPLPGLYALRFTDEPVEGAGLTGTRLFDFRVFPDPSPVVILERPAHGKDALTLLPTTVLAVRARAEDRPFAVKTVGLEYRTGGPDAVARVISLTDLSTAVAVAPAVAGGPAILARAKPVGVDAVRSVPLAALVRPDGTPPVDGDVIVLRAIATDWDDRTALKEPGRSKEIEIRVRSRSSLEAQFQKELAAMRPELLRLKDEQREAREAVGEVAKAAAGGAQKPEDAAKLGTAEQAQRHVRNRIADPAEGLRAKAEELRQIARANNLPRSPVTEKVEATADDLGRIVDQHLDGAETPLAAGRQESEKPGPANAPDAKKLAELLTKANGHQKDAEDALAKLLERLEQWGGAGEVRGEARAAQDQLARATEQANKAADAVPAGRSPDQLSPDEKAKLDTPAGKLDQLAEQASGLLSKAGRLADQKDAAARTAAAAATAKKAEATRAKAAAEAMPPGLAADAAKAAADALAAEAEALQTAADRARTEAEALRKAVREAGGDALPQDVRRSAEELRQNRPGESAAAARAAADRLDKLTNELVEKPTETPDVLSKKPDATADEVDKLAAEQDELRKKTKAASEIADPEKRAKELNKLAREQEALRRKAEQLVQKLTRDRAEKPAEAVRKAAEQMDAARDALENGRPPDEQQAEALDRLDDALGKLDAEKKQDREQLSREQREQLAELLKAIRERQKAAVDEVARLQGEATKAKKWGRAQIASLGDLDDREKQLAEDLRAAATKQLAELPVFNKLATQAAAAMEKAAKAAAERKDDLLNADPTAKFDAEAETATDERLRRPMQLALRRLDQILDTLKEDPKAKPEQAAGGGNGGQGGENEGAAGGQGNQGGIPPLAQLKALRAMQAEVNERTVAFAKAHPNPDRLTDDERDELKELEQGQRDVAELFDKLASIFRTEPELP</sequence>
<feature type="compositionally biased region" description="Basic and acidic residues" evidence="2">
    <location>
        <begin position="912"/>
        <end position="924"/>
    </location>
</feature>
<feature type="region of interest" description="Disordered" evidence="2">
    <location>
        <begin position="761"/>
        <end position="847"/>
    </location>
</feature>
<feature type="region of interest" description="Disordered" evidence="2">
    <location>
        <begin position="1019"/>
        <end position="1084"/>
    </location>
</feature>
<organism evidence="4 5">
    <name type="scientific">Fimbriiglobus ruber</name>
    <dbReference type="NCBI Taxonomy" id="1908690"/>
    <lineage>
        <taxon>Bacteria</taxon>
        <taxon>Pseudomonadati</taxon>
        <taxon>Planctomycetota</taxon>
        <taxon>Planctomycetia</taxon>
        <taxon>Gemmatales</taxon>
        <taxon>Gemmataceae</taxon>
        <taxon>Fimbriiglobus</taxon>
    </lineage>
</organism>
<reference evidence="5" key="1">
    <citation type="submission" date="2017-06" db="EMBL/GenBank/DDBJ databases">
        <title>Genome analysis of Fimbriiglobus ruber SP5, the first member of the order Planctomycetales with confirmed chitinolytic capability.</title>
        <authorList>
            <person name="Ravin N.V."/>
            <person name="Rakitin A.L."/>
            <person name="Ivanova A.A."/>
            <person name="Beletsky A.V."/>
            <person name="Kulichevskaya I.S."/>
            <person name="Mardanov A.V."/>
            <person name="Dedysh S.N."/>
        </authorList>
    </citation>
    <scope>NUCLEOTIDE SEQUENCE [LARGE SCALE GENOMIC DNA]</scope>
    <source>
        <strain evidence="5">SP5</strain>
    </source>
</reference>
<comment type="caution">
    <text evidence="4">The sequence shown here is derived from an EMBL/GenBank/DDBJ whole genome shotgun (WGS) entry which is preliminary data.</text>
</comment>
<dbReference type="RefSeq" id="WP_088258144.1">
    <property type="nucleotide sequence ID" value="NZ_NIDE01000014.1"/>
</dbReference>
<gene>
    <name evidence="4" type="ORF">FRUB_07440</name>
</gene>
<feature type="compositionally biased region" description="Low complexity" evidence="2">
    <location>
        <begin position="620"/>
        <end position="631"/>
    </location>
</feature>
<dbReference type="Proteomes" id="UP000214646">
    <property type="component" value="Unassembled WGS sequence"/>
</dbReference>
<feature type="transmembrane region" description="Helical" evidence="3">
    <location>
        <begin position="159"/>
        <end position="176"/>
    </location>
</feature>
<feature type="compositionally biased region" description="Basic and acidic residues" evidence="2">
    <location>
        <begin position="1210"/>
        <end position="1227"/>
    </location>
</feature>
<feature type="compositionally biased region" description="Basic and acidic residues" evidence="2">
    <location>
        <begin position="990"/>
        <end position="1001"/>
    </location>
</feature>
<dbReference type="OrthoDB" id="221492at2"/>
<feature type="transmembrane region" description="Helical" evidence="3">
    <location>
        <begin position="35"/>
        <end position="58"/>
    </location>
</feature>
<keyword evidence="1" id="KW-0175">Coiled coil</keyword>
<keyword evidence="5" id="KW-1185">Reference proteome</keyword>
<feature type="region of interest" description="Disordered" evidence="2">
    <location>
        <begin position="902"/>
        <end position="1001"/>
    </location>
</feature>
<evidence type="ECO:0000313" key="5">
    <source>
        <dbReference type="Proteomes" id="UP000214646"/>
    </source>
</evidence>
<keyword evidence="3" id="KW-0812">Transmembrane</keyword>
<feature type="transmembrane region" description="Helical" evidence="3">
    <location>
        <begin position="64"/>
        <end position="82"/>
    </location>
</feature>
<proteinExistence type="predicted"/>
<feature type="compositionally biased region" description="Low complexity" evidence="2">
    <location>
        <begin position="836"/>
        <end position="845"/>
    </location>
</feature>
<evidence type="ECO:0000256" key="3">
    <source>
        <dbReference type="SAM" id="Phobius"/>
    </source>
</evidence>
<evidence type="ECO:0000256" key="2">
    <source>
        <dbReference type="SAM" id="MobiDB-lite"/>
    </source>
</evidence>
<keyword evidence="3" id="KW-1133">Transmembrane helix</keyword>
<evidence type="ECO:0000256" key="1">
    <source>
        <dbReference type="SAM" id="Coils"/>
    </source>
</evidence>
<keyword evidence="3" id="KW-0472">Membrane</keyword>
<name>A0A225D9N6_9BACT</name>
<feature type="compositionally biased region" description="Gly residues" evidence="2">
    <location>
        <begin position="1231"/>
        <end position="1253"/>
    </location>
</feature>
<accession>A0A225D9N6</accession>
<dbReference type="EMBL" id="NIDE01000014">
    <property type="protein sequence ID" value="OWK38320.1"/>
    <property type="molecule type" value="Genomic_DNA"/>
</dbReference>
<feature type="region of interest" description="Disordered" evidence="2">
    <location>
        <begin position="1175"/>
        <end position="1259"/>
    </location>
</feature>